<reference evidence="2 3" key="1">
    <citation type="submission" date="2023-08" db="EMBL/GenBank/DDBJ databases">
        <title>A Necator americanus chromosomal reference genome.</title>
        <authorList>
            <person name="Ilik V."/>
            <person name="Petrzelkova K.J."/>
            <person name="Pardy F."/>
            <person name="Fuh T."/>
            <person name="Niatou-Singa F.S."/>
            <person name="Gouil Q."/>
            <person name="Baker L."/>
            <person name="Ritchie M.E."/>
            <person name="Jex A.R."/>
            <person name="Gazzola D."/>
            <person name="Li H."/>
            <person name="Toshio Fujiwara R."/>
            <person name="Zhan B."/>
            <person name="Aroian R.V."/>
            <person name="Pafco B."/>
            <person name="Schwarz E.M."/>
        </authorList>
    </citation>
    <scope>NUCLEOTIDE SEQUENCE [LARGE SCALE GENOMIC DNA]</scope>
    <source>
        <strain evidence="2 3">Aroian</strain>
        <tissue evidence="2">Whole animal</tissue>
    </source>
</reference>
<feature type="signal peptide" evidence="1">
    <location>
        <begin position="1"/>
        <end position="19"/>
    </location>
</feature>
<feature type="chain" id="PRO_5047207900" description="ET module" evidence="1">
    <location>
        <begin position="20"/>
        <end position="112"/>
    </location>
</feature>
<dbReference type="PANTHER" id="PTHR34721:SF3">
    <property type="entry name" value="ACTIVIN_RECP DOMAIN-CONTAINING PROTEIN-RELATED"/>
    <property type="match status" value="1"/>
</dbReference>
<dbReference type="PANTHER" id="PTHR34721">
    <property type="entry name" value="PROTEIN CBG09734"/>
    <property type="match status" value="1"/>
</dbReference>
<sequence length="112" mass="11933">MTSLRLLAVLLALIGLTTAITCYYGFADSKGNIKNTTNCAAKFCVTVQGKADIPVPTVHACDLQNFCKKDECVTDEEDGDTICCCSYDLCNSSSILVALPAVATIVLSKLLF</sequence>
<gene>
    <name evidence="2" type="primary">Necator_chrIV.g15726</name>
    <name evidence="2" type="ORF">RB195_002431</name>
</gene>
<dbReference type="EMBL" id="JAVFWL010000004">
    <property type="protein sequence ID" value="KAK6750448.1"/>
    <property type="molecule type" value="Genomic_DNA"/>
</dbReference>
<comment type="caution">
    <text evidence="2">The sequence shown here is derived from an EMBL/GenBank/DDBJ whole genome shotgun (WGS) entry which is preliminary data.</text>
</comment>
<evidence type="ECO:0000256" key="1">
    <source>
        <dbReference type="SAM" id="SignalP"/>
    </source>
</evidence>
<name>A0ABR1DJ17_NECAM</name>
<dbReference type="Proteomes" id="UP001303046">
    <property type="component" value="Unassembled WGS sequence"/>
</dbReference>
<protein>
    <recommendedName>
        <fullName evidence="4">ET module</fullName>
    </recommendedName>
</protein>
<keyword evidence="3" id="KW-1185">Reference proteome</keyword>
<organism evidence="2 3">
    <name type="scientific">Necator americanus</name>
    <name type="common">Human hookworm</name>
    <dbReference type="NCBI Taxonomy" id="51031"/>
    <lineage>
        <taxon>Eukaryota</taxon>
        <taxon>Metazoa</taxon>
        <taxon>Ecdysozoa</taxon>
        <taxon>Nematoda</taxon>
        <taxon>Chromadorea</taxon>
        <taxon>Rhabditida</taxon>
        <taxon>Rhabditina</taxon>
        <taxon>Rhabditomorpha</taxon>
        <taxon>Strongyloidea</taxon>
        <taxon>Ancylostomatidae</taxon>
        <taxon>Bunostominae</taxon>
        <taxon>Necator</taxon>
    </lineage>
</organism>
<evidence type="ECO:0008006" key="4">
    <source>
        <dbReference type="Google" id="ProtNLM"/>
    </source>
</evidence>
<keyword evidence="1" id="KW-0732">Signal</keyword>
<evidence type="ECO:0000313" key="3">
    <source>
        <dbReference type="Proteomes" id="UP001303046"/>
    </source>
</evidence>
<proteinExistence type="predicted"/>
<evidence type="ECO:0000313" key="2">
    <source>
        <dbReference type="EMBL" id="KAK6750448.1"/>
    </source>
</evidence>
<accession>A0ABR1DJ17</accession>